<dbReference type="GO" id="GO:0000160">
    <property type="term" value="P:phosphorelay signal transduction system"/>
    <property type="evidence" value="ECO:0007669"/>
    <property type="project" value="InterPro"/>
</dbReference>
<dbReference type="InterPro" id="IPR044036">
    <property type="entry name" value="DUF5752"/>
</dbReference>
<evidence type="ECO:0000256" key="1">
    <source>
        <dbReference type="PROSITE-ProRule" id="PRU00169"/>
    </source>
</evidence>
<dbReference type="GO" id="GO:0016301">
    <property type="term" value="F:kinase activity"/>
    <property type="evidence" value="ECO:0007669"/>
    <property type="project" value="UniProtKB-KW"/>
</dbReference>
<accession>A0A212LP13</accession>
<keyword evidence="3" id="KW-0670">Pyruvate</keyword>
<dbReference type="PROSITE" id="PS50110">
    <property type="entry name" value="RESPONSE_REGULATORY"/>
    <property type="match status" value="1"/>
</dbReference>
<dbReference type="AlphaFoldDB" id="A0A212LP13"/>
<sequence>MNRFGDMKARFSGIHDLMKFRVTEILLISTAYDAYVLEEDGMLIEQIYHHFNDLSIPFIPRIHWVADGEDAWEELKLRPIHLIITMSRISDMSSFEVEKKIHEVYPNIPIVMLSYDRLTPEIIARIRAISCIDRVFHWSGDNKVLVAIIKYIEDKQNVEADSKLGVQAILLVDDSPAYYSQILPTIYTEILTQTRYLVLHAMNIKHGLLRVRLRPKILLAETYEEAMEIISKYRHNLLGIISDVRFPKNGVLHPQAGIELNKIVRENIPDLPFLLQSEEAENAAKAEALRLDFLNKNSPKLLQNIRTYILENYGFGSFVFKYPDGRVIDKATDITNLERIIRDLPDASLYYHAKKNDFSRWFRARAEVEVADRLRFVDTENVSSAADIRAYILKVLNGYFQKYQSGLVLAFEGLSKKDMENAFIKLGTGSLGGKARGVAFMNGMIAKAQLADKYEDMKIKVPRSFVIGSDAFEKFIEENKLYSFLATAPTEAAIARKFTASPLPAATKENLLVLTQYIKCPLAVRSSSILEDSRILPFAGIYNTYVVPNCHADPEIRVKQLEDAVKLVYASVFYAAPVQYAKNADIRIEEEKMAVLIQELVGEHYGDHYYPAISGVAQSYNFYPYDPLKPEDGIVSLALGLGKAIVEGERVYRFSPAYPKLNPLVSGPKEYLEKSQHAFYAINFKDSADITLRADEDYIYKKLLISQAHKDQSLEYIGSTYSVENDCIYDNIYQQGPKLVTFAPILKYNRLPLRQIIKDLLGLGKQSFGTDVEIEFAVNIPRDKSKPKEFNFLQIRPMVVGREAFEVNMDEPEAFWCFSHHTIGNGSYQNIHDIIFVDPADFNLQDSVQIANEIGELNQVLIREGRRCILVGFGRMGTADRWLGIPLTWEQMSRAMIIVEVDLKNLRPEPSLGSHFFHNLTATGMGYFHIQYDNQAAGMLDWKWLLNQPVLQQTKFVKLVRRQEPFRAKIDGRSFKGIIYK</sequence>
<dbReference type="Gene3D" id="3.40.50.2300">
    <property type="match status" value="2"/>
</dbReference>
<dbReference type="InterPro" id="IPR011006">
    <property type="entry name" value="CheY-like_superfamily"/>
</dbReference>
<comment type="caution">
    <text evidence="1">Lacks conserved residue(s) required for the propagation of feature annotation.</text>
</comment>
<evidence type="ECO:0000259" key="2">
    <source>
        <dbReference type="PROSITE" id="PS50110"/>
    </source>
</evidence>
<dbReference type="Pfam" id="PF19027">
    <property type="entry name" value="DUF5752"/>
    <property type="match status" value="1"/>
</dbReference>
<dbReference type="RefSeq" id="WP_288183487.1">
    <property type="nucleotide sequence ID" value="NZ_LT608335.1"/>
</dbReference>
<gene>
    <name evidence="3" type="ORF">KL86SPO_20508</name>
</gene>
<dbReference type="InterPro" id="IPR013815">
    <property type="entry name" value="ATP_grasp_subdomain_1"/>
</dbReference>
<dbReference type="InterPro" id="IPR001789">
    <property type="entry name" value="Sig_transdc_resp-reg_receiver"/>
</dbReference>
<dbReference type="Pfam" id="PF01326">
    <property type="entry name" value="PPDK_N"/>
    <property type="match status" value="1"/>
</dbReference>
<evidence type="ECO:0000313" key="3">
    <source>
        <dbReference type="EMBL" id="SCM79315.1"/>
    </source>
</evidence>
<dbReference type="EMBL" id="FMJE01000002">
    <property type="protein sequence ID" value="SCM79315.1"/>
    <property type="molecule type" value="Genomic_DNA"/>
</dbReference>
<protein>
    <submittedName>
        <fullName evidence="3">Phosphoenolpyruvate synthase/pyruvate phosphate dikinase</fullName>
    </submittedName>
</protein>
<dbReference type="GO" id="GO:0005524">
    <property type="term" value="F:ATP binding"/>
    <property type="evidence" value="ECO:0007669"/>
    <property type="project" value="InterPro"/>
</dbReference>
<dbReference type="InterPro" id="IPR002192">
    <property type="entry name" value="PPDK_AMP/ATP-bd"/>
</dbReference>
<name>A0A212LP13_9FIRM</name>
<dbReference type="Gene3D" id="3.30.1490.20">
    <property type="entry name" value="ATP-grasp fold, A domain"/>
    <property type="match status" value="1"/>
</dbReference>
<keyword evidence="3" id="KW-0808">Transferase</keyword>
<dbReference type="SUPFAM" id="SSF56059">
    <property type="entry name" value="Glutathione synthetase ATP-binding domain-like"/>
    <property type="match status" value="1"/>
</dbReference>
<keyword evidence="3" id="KW-0418">Kinase</keyword>
<feature type="domain" description="Response regulatory" evidence="2">
    <location>
        <begin position="33"/>
        <end position="152"/>
    </location>
</feature>
<dbReference type="SUPFAM" id="SSF52172">
    <property type="entry name" value="CheY-like"/>
    <property type="match status" value="1"/>
</dbReference>
<proteinExistence type="predicted"/>
<reference evidence="3" key="1">
    <citation type="submission" date="2016-08" db="EMBL/GenBank/DDBJ databases">
        <authorList>
            <person name="Seilhamer J.J."/>
        </authorList>
    </citation>
    <scope>NUCLEOTIDE SEQUENCE</scope>
    <source>
        <strain evidence="3">86</strain>
    </source>
</reference>
<organism evidence="3">
    <name type="scientific">uncultured Sporomusa sp</name>
    <dbReference type="NCBI Taxonomy" id="307249"/>
    <lineage>
        <taxon>Bacteria</taxon>
        <taxon>Bacillati</taxon>
        <taxon>Bacillota</taxon>
        <taxon>Negativicutes</taxon>
        <taxon>Selenomonadales</taxon>
        <taxon>Sporomusaceae</taxon>
        <taxon>Sporomusa</taxon>
        <taxon>environmental samples</taxon>
    </lineage>
</organism>